<evidence type="ECO:0000313" key="3">
    <source>
        <dbReference type="Proteomes" id="UP000500741"/>
    </source>
</evidence>
<evidence type="ECO:0000256" key="1">
    <source>
        <dbReference type="SAM" id="Phobius"/>
    </source>
</evidence>
<gene>
    <name evidence="2" type="ORF">G7084_01420</name>
</gene>
<dbReference type="KEGG" id="wco:G7084_01420"/>
<dbReference type="AlphaFoldDB" id="A0A6G8AYL5"/>
<feature type="transmembrane region" description="Helical" evidence="1">
    <location>
        <begin position="45"/>
        <end position="63"/>
    </location>
</feature>
<protein>
    <submittedName>
        <fullName evidence="2">Uncharacterized protein</fullName>
    </submittedName>
</protein>
<organism evidence="2 3">
    <name type="scientific">Weissella coleopterorum</name>
    <dbReference type="NCBI Taxonomy" id="2714949"/>
    <lineage>
        <taxon>Bacteria</taxon>
        <taxon>Bacillati</taxon>
        <taxon>Bacillota</taxon>
        <taxon>Bacilli</taxon>
        <taxon>Lactobacillales</taxon>
        <taxon>Lactobacillaceae</taxon>
        <taxon>Weissella</taxon>
    </lineage>
</organism>
<dbReference type="EMBL" id="CP049888">
    <property type="protein sequence ID" value="QIL50096.1"/>
    <property type="molecule type" value="Genomic_DNA"/>
</dbReference>
<feature type="transmembrane region" description="Helical" evidence="1">
    <location>
        <begin position="117"/>
        <end position="141"/>
    </location>
</feature>
<keyword evidence="3" id="KW-1185">Reference proteome</keyword>
<feature type="transmembrane region" description="Helical" evidence="1">
    <location>
        <begin position="84"/>
        <end position="111"/>
    </location>
</feature>
<dbReference type="RefSeq" id="WP_166009366.1">
    <property type="nucleotide sequence ID" value="NZ_CP049888.1"/>
</dbReference>
<sequence>MKFIKNSWIEIVSFIVFFVFALYLMNNDVNGFVKNVLTSFDMAMTIASIFIGLFGAMFGLIMAKDVNELFDNMIKNRIFNYYKWKVWESVIISFIVLIYSFLLKFISYAITVVILKYLYVLWFGLIGYFFVSVIIMMWFFIKAILDTQERNASLRTPADSYDKINKK</sequence>
<evidence type="ECO:0000313" key="2">
    <source>
        <dbReference type="EMBL" id="QIL50096.1"/>
    </source>
</evidence>
<name>A0A6G8AYL5_9LACO</name>
<proteinExistence type="predicted"/>
<reference evidence="2 3" key="1">
    <citation type="submission" date="2020-03" db="EMBL/GenBank/DDBJ databases">
        <title>Weissella sp. nov., isolated from Cybister lewisianus.</title>
        <authorList>
            <person name="Hyun D.-W."/>
            <person name="Bae J.-W."/>
        </authorList>
    </citation>
    <scope>NUCLEOTIDE SEQUENCE [LARGE SCALE GENOMIC DNA]</scope>
    <source>
        <strain evidence="2 3">HDW19</strain>
    </source>
</reference>
<keyword evidence="1" id="KW-1133">Transmembrane helix</keyword>
<dbReference type="Proteomes" id="UP000500741">
    <property type="component" value="Chromosome"/>
</dbReference>
<accession>A0A6G8AYL5</accession>
<keyword evidence="1" id="KW-0812">Transmembrane</keyword>
<feature type="transmembrane region" description="Helical" evidence="1">
    <location>
        <begin position="7"/>
        <end position="25"/>
    </location>
</feature>
<keyword evidence="1" id="KW-0472">Membrane</keyword>